<evidence type="ECO:0000313" key="1">
    <source>
        <dbReference type="EMBL" id="UYQ92538.1"/>
    </source>
</evidence>
<accession>A0ABY6IYQ7</accession>
<name>A0ABY6IYQ7_9BACT</name>
<evidence type="ECO:0000313" key="2">
    <source>
        <dbReference type="Proteomes" id="UP001162741"/>
    </source>
</evidence>
<keyword evidence="2" id="KW-1185">Reference proteome</keyword>
<gene>
    <name evidence="1" type="ORF">MKQ68_20860</name>
</gene>
<evidence type="ECO:0008006" key="3">
    <source>
        <dbReference type="Google" id="ProtNLM"/>
    </source>
</evidence>
<organism evidence="1 2">
    <name type="scientific">Chitinophaga horti</name>
    <dbReference type="NCBI Taxonomy" id="2920382"/>
    <lineage>
        <taxon>Bacteria</taxon>
        <taxon>Pseudomonadati</taxon>
        <taxon>Bacteroidota</taxon>
        <taxon>Chitinophagia</taxon>
        <taxon>Chitinophagales</taxon>
        <taxon>Chitinophagaceae</taxon>
        <taxon>Chitinophaga</taxon>
    </lineage>
</organism>
<dbReference type="PROSITE" id="PS51257">
    <property type="entry name" value="PROKAR_LIPOPROTEIN"/>
    <property type="match status" value="1"/>
</dbReference>
<dbReference type="RefSeq" id="WP_264280790.1">
    <property type="nucleotide sequence ID" value="NZ_CP107006.1"/>
</dbReference>
<reference evidence="1" key="1">
    <citation type="submission" date="2022-10" db="EMBL/GenBank/DDBJ databases">
        <title>Chitinophaga sp. nov., isolated from soil.</title>
        <authorList>
            <person name="Jeon C.O."/>
        </authorList>
    </citation>
    <scope>NUCLEOTIDE SEQUENCE</scope>
    <source>
        <strain evidence="1">R8</strain>
    </source>
</reference>
<sequence length="87" mass="8802">MRKLLPLLTTVCLGAAACNQGGTKSTADSTVVADSAAASSVESIAPAAGFDTTIDGKQVKLFYLKNSNGIEMAVTNFGASSIAAYAR</sequence>
<protein>
    <recommendedName>
        <fullName evidence="3">Galactose-1-epimerase</fullName>
    </recommendedName>
</protein>
<proteinExistence type="predicted"/>
<dbReference type="EMBL" id="CP107006">
    <property type="protein sequence ID" value="UYQ92538.1"/>
    <property type="molecule type" value="Genomic_DNA"/>
</dbReference>
<dbReference type="Proteomes" id="UP001162741">
    <property type="component" value="Chromosome"/>
</dbReference>